<dbReference type="OrthoDB" id="9798761at2"/>
<dbReference type="InterPro" id="IPR004919">
    <property type="entry name" value="GmrSD_N"/>
</dbReference>
<feature type="region of interest" description="Disordered" evidence="1">
    <location>
        <begin position="617"/>
        <end position="652"/>
    </location>
</feature>
<proteinExistence type="predicted"/>
<feature type="region of interest" description="Disordered" evidence="1">
    <location>
        <begin position="342"/>
        <end position="363"/>
    </location>
</feature>
<dbReference type="EMBL" id="SJPR01000003">
    <property type="protein sequence ID" value="TWT96915.1"/>
    <property type="molecule type" value="Genomic_DNA"/>
</dbReference>
<keyword evidence="5" id="KW-1185">Reference proteome</keyword>
<comment type="caution">
    <text evidence="4">The sequence shown here is derived from an EMBL/GenBank/DDBJ whole genome shotgun (WGS) entry which is preliminary data.</text>
</comment>
<reference evidence="4 5" key="1">
    <citation type="submission" date="2019-02" db="EMBL/GenBank/DDBJ databases">
        <title>Deep-cultivation of Planctomycetes and their phenomic and genomic characterization uncovers novel biology.</title>
        <authorList>
            <person name="Wiegand S."/>
            <person name="Jogler M."/>
            <person name="Boedeker C."/>
            <person name="Pinto D."/>
            <person name="Vollmers J."/>
            <person name="Rivas-Marin E."/>
            <person name="Kohn T."/>
            <person name="Peeters S.H."/>
            <person name="Heuer A."/>
            <person name="Rast P."/>
            <person name="Oberbeckmann S."/>
            <person name="Bunk B."/>
            <person name="Jeske O."/>
            <person name="Meyerdierks A."/>
            <person name="Storesund J.E."/>
            <person name="Kallscheuer N."/>
            <person name="Luecker S."/>
            <person name="Lage O.M."/>
            <person name="Pohl T."/>
            <person name="Merkel B.J."/>
            <person name="Hornburger P."/>
            <person name="Mueller R.-W."/>
            <person name="Bruemmer F."/>
            <person name="Labrenz M."/>
            <person name="Spormann A.M."/>
            <person name="Op Den Camp H."/>
            <person name="Overmann J."/>
            <person name="Amann R."/>
            <person name="Jetten M.S.M."/>
            <person name="Mascher T."/>
            <person name="Medema M.H."/>
            <person name="Devos D.P."/>
            <person name="Kaster A.-K."/>
            <person name="Ovreas L."/>
            <person name="Rohde M."/>
            <person name="Galperin M.Y."/>
            <person name="Jogler C."/>
        </authorList>
    </citation>
    <scope>NUCLEOTIDE SEQUENCE [LARGE SCALE GENOMIC DNA]</scope>
    <source>
        <strain evidence="4 5">Pla108</strain>
    </source>
</reference>
<dbReference type="PANTHER" id="PTHR35149">
    <property type="entry name" value="SLL5132 PROTEIN"/>
    <property type="match status" value="1"/>
</dbReference>
<protein>
    <recommendedName>
        <fullName evidence="6">DUF262 domain-containing protein</fullName>
    </recommendedName>
</protein>
<dbReference type="Pfam" id="PF07510">
    <property type="entry name" value="GmrSD_C"/>
    <property type="match status" value="1"/>
</dbReference>
<accession>A0A5C6ACN3</accession>
<evidence type="ECO:0000259" key="3">
    <source>
        <dbReference type="Pfam" id="PF07510"/>
    </source>
</evidence>
<feature type="compositionally biased region" description="Acidic residues" evidence="1">
    <location>
        <begin position="344"/>
        <end position="363"/>
    </location>
</feature>
<feature type="compositionally biased region" description="Basic and acidic residues" evidence="1">
    <location>
        <begin position="643"/>
        <end position="652"/>
    </location>
</feature>
<evidence type="ECO:0000259" key="2">
    <source>
        <dbReference type="Pfam" id="PF03235"/>
    </source>
</evidence>
<evidence type="ECO:0000313" key="4">
    <source>
        <dbReference type="EMBL" id="TWT96915.1"/>
    </source>
</evidence>
<dbReference type="Pfam" id="PF03235">
    <property type="entry name" value="GmrSD_N"/>
    <property type="match status" value="1"/>
</dbReference>
<dbReference type="PANTHER" id="PTHR35149:SF1">
    <property type="entry name" value="DUF5655 DOMAIN-CONTAINING PROTEIN"/>
    <property type="match status" value="1"/>
</dbReference>
<dbReference type="Proteomes" id="UP000317421">
    <property type="component" value="Unassembled WGS sequence"/>
</dbReference>
<dbReference type="InterPro" id="IPR011089">
    <property type="entry name" value="GmrSD_C"/>
</dbReference>
<feature type="domain" description="GmrSD restriction endonucleases N-terminal" evidence="2">
    <location>
        <begin position="9"/>
        <end position="254"/>
    </location>
</feature>
<dbReference type="AlphaFoldDB" id="A0A5C6ACN3"/>
<sequence>MDEPKPLDSLFKEKLFRIPDYQRGYAWGREQLADFWEDLVNLPDGRSHYTGVLTLKEVPNRNVDEDAKEFWLIDDHSYKLYHIVDGQQRLTTFTLFLQAFIELLRGLPENEGLADNAIYLTDTLSIAAVESKFLFDVKPAGKAFRTYKFGYTVDNPSYEYMRFRILGESGGGTVFETFYTLNLSNGKRYFKEQLRAWHEEEGIGGLKNLYRTLTKRFLFNEYIIKDEFDVFVAFETMNNRGKTLSDLELLKNRLIYLTTLYTDAELDHAERKDLRDLINDAWKEVYFQLGRNKSKPLNDDDFLRAHWMMYFKFSRQTGRDYIKFLLEEQFTPQRVHRKVVQPVELEEAEEQTSEADLDTEEDNGLEELEASEPVMVAELRPSDIRDYVKSLKASSVHWFRTFYPDMSDELPQKETEWIQRLNRLGMTYFRPLLMAILKNIDDSRERVRVFKEIERFVFVVFRLTQTRSNYRSSEFSNAVRAIDRGDTDVAELKERLRSRMSFTFTDEGHFATDDFYLLLQKKFENDQGYYGWTGLRYFLYEYELSLLSNSRQKKLDWTDLLKTPKDKVSIEHIYPQTASAGWKPAFKGIRKREREAYRNSLGNLLLLSSAINSSLQNDPFKEKRKPKCNRDGTKLRNGYADGSHSEIEVSHSEDWGPDEIRERGIRLLKFMEKRWGIRFADDAALEELLFIDTLVDGDSDKGEADEGDSQ</sequence>
<organism evidence="4 5">
    <name type="scientific">Botrimarina colliarenosi</name>
    <dbReference type="NCBI Taxonomy" id="2528001"/>
    <lineage>
        <taxon>Bacteria</taxon>
        <taxon>Pseudomonadati</taxon>
        <taxon>Planctomycetota</taxon>
        <taxon>Planctomycetia</taxon>
        <taxon>Pirellulales</taxon>
        <taxon>Lacipirellulaceae</taxon>
        <taxon>Botrimarina</taxon>
    </lineage>
</organism>
<feature type="domain" description="GmrSD restriction endonucleases C-terminal" evidence="3">
    <location>
        <begin position="520"/>
        <end position="669"/>
    </location>
</feature>
<evidence type="ECO:0000313" key="5">
    <source>
        <dbReference type="Proteomes" id="UP000317421"/>
    </source>
</evidence>
<name>A0A5C6ACN3_9BACT</name>
<dbReference type="RefSeq" id="WP_146445416.1">
    <property type="nucleotide sequence ID" value="NZ_SJPR01000003.1"/>
</dbReference>
<evidence type="ECO:0000256" key="1">
    <source>
        <dbReference type="SAM" id="MobiDB-lite"/>
    </source>
</evidence>
<evidence type="ECO:0008006" key="6">
    <source>
        <dbReference type="Google" id="ProtNLM"/>
    </source>
</evidence>
<gene>
    <name evidence="4" type="ORF">Pla108_26910</name>
</gene>